<dbReference type="InterPro" id="IPR002293">
    <property type="entry name" value="AA/rel_permease1"/>
</dbReference>
<dbReference type="PIRSF" id="PIRSF006060">
    <property type="entry name" value="AA_transporter"/>
    <property type="match status" value="1"/>
</dbReference>
<dbReference type="PROSITE" id="PS00218">
    <property type="entry name" value="AMINO_ACID_PERMEASE_1"/>
    <property type="match status" value="1"/>
</dbReference>
<keyword evidence="5 6" id="KW-0472">Membrane</keyword>
<feature type="transmembrane region" description="Helical" evidence="6">
    <location>
        <begin position="432"/>
        <end position="454"/>
    </location>
</feature>
<feature type="transmembrane region" description="Helical" evidence="6">
    <location>
        <begin position="157"/>
        <end position="178"/>
    </location>
</feature>
<evidence type="ECO:0000256" key="2">
    <source>
        <dbReference type="ARBA" id="ARBA00022448"/>
    </source>
</evidence>
<dbReference type="PANTHER" id="PTHR45649">
    <property type="entry name" value="AMINO-ACID PERMEASE BAT1"/>
    <property type="match status" value="1"/>
</dbReference>
<evidence type="ECO:0000256" key="4">
    <source>
        <dbReference type="ARBA" id="ARBA00022989"/>
    </source>
</evidence>
<feature type="transmembrane region" description="Helical" evidence="6">
    <location>
        <begin position="184"/>
        <end position="202"/>
    </location>
</feature>
<keyword evidence="3 6" id="KW-0812">Transmembrane</keyword>
<evidence type="ECO:0000256" key="5">
    <source>
        <dbReference type="ARBA" id="ARBA00023136"/>
    </source>
</evidence>
<dbReference type="Proteomes" id="UP001049176">
    <property type="component" value="Chromosome 11"/>
</dbReference>
<organism evidence="7 8">
    <name type="scientific">Marasmius oreades</name>
    <name type="common">fairy-ring Marasmius</name>
    <dbReference type="NCBI Taxonomy" id="181124"/>
    <lineage>
        <taxon>Eukaryota</taxon>
        <taxon>Fungi</taxon>
        <taxon>Dikarya</taxon>
        <taxon>Basidiomycota</taxon>
        <taxon>Agaricomycotina</taxon>
        <taxon>Agaricomycetes</taxon>
        <taxon>Agaricomycetidae</taxon>
        <taxon>Agaricales</taxon>
        <taxon>Marasmiineae</taxon>
        <taxon>Marasmiaceae</taxon>
        <taxon>Marasmius</taxon>
    </lineage>
</organism>
<gene>
    <name evidence="7" type="ORF">E1B28_003047</name>
</gene>
<evidence type="ECO:0000313" key="8">
    <source>
        <dbReference type="Proteomes" id="UP001049176"/>
    </source>
</evidence>
<reference evidence="7" key="1">
    <citation type="journal article" date="2021" name="Genome Biol. Evol.">
        <title>The assembled and annotated genome of the fairy-ring fungus Marasmius oreades.</title>
        <authorList>
            <person name="Hiltunen M."/>
            <person name="Ament-Velasquez S.L."/>
            <person name="Johannesson H."/>
        </authorList>
    </citation>
    <scope>NUCLEOTIDE SEQUENCE</scope>
    <source>
        <strain evidence="7">03SP1</strain>
    </source>
</reference>
<sequence length="515" mass="55144">MSEPVQATSIQNDEAELARMGYKQELKRDLGLLQNFGVSFSIISVITGIPSLFATGLNTGGPAVMVWGWVVVSTFTMLVGLAMAEICSAHPTSGGPYFWAAMLSDPGGAALTSWITGWFNLLGQVAVTTGISFACATFLSTVCTFKTGFVPNEKTQIGVYAAVLFTQGMINTFGVRILHILNNISVWWHALGTFSLVVAVLAKAPTHQSGDFVFRTFIDGTGGWGERASPAYVAVIGILMAQYTLTGFDASAHMTEETRNAAMSGSLGIIMAIGVSALLGWYLLLGLLFSIQDLDATLHSATGQPVAQIFLDTVGEDGAIVLMVIVIGAMFMCGTFSITSNSRMMYAFARDGGLPGSKFFAHVDARWRSPIRTVWLACTLSFILGLPSLGSQVAFSAATSIATIGLYTSYGIPIALRVIYHRKFTRGPFHLGRWSFPVAVAAVGWIVFITIVFVLPQVNPVSSETLNYSIVAVGIVIVYSVGFWIASARKWFTGPVKQIAAEEKGVDILDVEKVA</sequence>
<feature type="transmembrane region" description="Helical" evidence="6">
    <location>
        <begin position="466"/>
        <end position="486"/>
    </location>
</feature>
<dbReference type="GO" id="GO:0016020">
    <property type="term" value="C:membrane"/>
    <property type="evidence" value="ECO:0007669"/>
    <property type="project" value="UniProtKB-SubCell"/>
</dbReference>
<feature type="transmembrane region" description="Helical" evidence="6">
    <location>
        <begin position="32"/>
        <end position="54"/>
    </location>
</feature>
<evidence type="ECO:0000256" key="6">
    <source>
        <dbReference type="SAM" id="Phobius"/>
    </source>
</evidence>
<evidence type="ECO:0000313" key="7">
    <source>
        <dbReference type="EMBL" id="KAG7085484.1"/>
    </source>
</evidence>
<feature type="transmembrane region" description="Helical" evidence="6">
    <location>
        <begin position="319"/>
        <end position="338"/>
    </location>
</feature>
<feature type="transmembrane region" description="Helical" evidence="6">
    <location>
        <begin position="267"/>
        <end position="291"/>
    </location>
</feature>
<proteinExistence type="predicted"/>
<dbReference type="RefSeq" id="XP_043001955.1">
    <property type="nucleotide sequence ID" value="XM_043160000.1"/>
</dbReference>
<protein>
    <recommendedName>
        <fullName evidence="9">APC amino acid permease</fullName>
    </recommendedName>
</protein>
<comment type="subcellular location">
    <subcellularLocation>
        <location evidence="1">Membrane</location>
        <topology evidence="1">Multi-pass membrane protein</topology>
    </subcellularLocation>
</comment>
<evidence type="ECO:0000256" key="1">
    <source>
        <dbReference type="ARBA" id="ARBA00004141"/>
    </source>
</evidence>
<dbReference type="EMBL" id="CM032191">
    <property type="protein sequence ID" value="KAG7085484.1"/>
    <property type="molecule type" value="Genomic_DNA"/>
</dbReference>
<dbReference type="PANTHER" id="PTHR45649:SF26">
    <property type="entry name" value="OS04G0435100 PROTEIN"/>
    <property type="match status" value="1"/>
</dbReference>
<comment type="caution">
    <text evidence="7">The sequence shown here is derived from an EMBL/GenBank/DDBJ whole genome shotgun (WGS) entry which is preliminary data.</text>
</comment>
<keyword evidence="2" id="KW-0813">Transport</keyword>
<dbReference type="Gene3D" id="1.20.1740.10">
    <property type="entry name" value="Amino acid/polyamine transporter I"/>
    <property type="match status" value="1"/>
</dbReference>
<dbReference type="GeneID" id="66072123"/>
<feature type="transmembrane region" description="Helical" evidence="6">
    <location>
        <begin position="121"/>
        <end position="145"/>
    </location>
</feature>
<keyword evidence="8" id="KW-1185">Reference proteome</keyword>
<dbReference type="GO" id="GO:0022857">
    <property type="term" value="F:transmembrane transporter activity"/>
    <property type="evidence" value="ECO:0007669"/>
    <property type="project" value="InterPro"/>
</dbReference>
<dbReference type="GO" id="GO:0006865">
    <property type="term" value="P:amino acid transport"/>
    <property type="evidence" value="ECO:0007669"/>
    <property type="project" value="InterPro"/>
</dbReference>
<accession>A0A9P7RKC2</accession>
<dbReference type="Pfam" id="PF13520">
    <property type="entry name" value="AA_permease_2"/>
    <property type="match status" value="1"/>
</dbReference>
<dbReference type="OrthoDB" id="3257095at2759"/>
<feature type="transmembrane region" description="Helical" evidence="6">
    <location>
        <begin position="401"/>
        <end position="420"/>
    </location>
</feature>
<name>A0A9P7RKC2_9AGAR</name>
<keyword evidence="4 6" id="KW-1133">Transmembrane helix</keyword>
<feature type="transmembrane region" description="Helical" evidence="6">
    <location>
        <begin position="374"/>
        <end position="395"/>
    </location>
</feature>
<evidence type="ECO:0008006" key="9">
    <source>
        <dbReference type="Google" id="ProtNLM"/>
    </source>
</evidence>
<dbReference type="AlphaFoldDB" id="A0A9P7RKC2"/>
<feature type="transmembrane region" description="Helical" evidence="6">
    <location>
        <begin position="66"/>
        <end position="84"/>
    </location>
</feature>
<evidence type="ECO:0000256" key="3">
    <source>
        <dbReference type="ARBA" id="ARBA00022692"/>
    </source>
</evidence>
<dbReference type="KEGG" id="more:E1B28_003047"/>
<dbReference type="InterPro" id="IPR004840">
    <property type="entry name" value="Amino_acid_permease_CS"/>
</dbReference>